<comment type="function">
    <text evidence="13">The RuvA-RuvB-RuvC complex processes Holliday junction (HJ) DNA during genetic recombination and DNA repair. Endonuclease that resolves HJ intermediates. Cleaves cruciform DNA by making single-stranded nicks across the HJ at symmetrical positions within the homologous arms, yielding a 5'-phosphate and a 3'-hydroxyl group; requires a central core of homology in the junction. The consensus cleavage sequence is 5'-(A/T)TT(C/G)-3'. Cleavage occurs on the 3'-side of the TT dinucleotide at the point of strand exchange. HJ branch migration catalyzed by RuvA-RuvB allows RuvC to scan DNA until it finds its consensus sequence, where it cleaves and resolves the cruciform DNA.</text>
</comment>
<dbReference type="EC" id="3.1.21.10" evidence="13 14"/>
<evidence type="ECO:0000256" key="6">
    <source>
        <dbReference type="ARBA" id="ARBA00022763"/>
    </source>
</evidence>
<keyword evidence="2 13" id="KW-0963">Cytoplasm</keyword>
<dbReference type="PRINTS" id="PR00696">
    <property type="entry name" value="RSOLVASERUVC"/>
</dbReference>
<evidence type="ECO:0000313" key="16">
    <source>
        <dbReference type="Proteomes" id="UP000012040"/>
    </source>
</evidence>
<comment type="subcellular location">
    <subcellularLocation>
        <location evidence="13">Cytoplasm</location>
    </subcellularLocation>
</comment>
<comment type="similarity">
    <text evidence="1 13">Belongs to the RuvC family.</text>
</comment>
<protein>
    <recommendedName>
        <fullName evidence="13 14">Crossover junction endodeoxyribonuclease RuvC</fullName>
        <ecNumber evidence="13 14">3.1.21.10</ecNumber>
    </recommendedName>
    <alternativeName>
        <fullName evidence="13">Holliday junction nuclease RuvC</fullName>
    </alternativeName>
    <alternativeName>
        <fullName evidence="13">Holliday junction resolvase RuvC</fullName>
    </alternativeName>
</protein>
<comment type="cofactor">
    <cofactor evidence="13">
        <name>Mg(2+)</name>
        <dbReference type="ChEBI" id="CHEBI:18420"/>
    </cofactor>
    <text evidence="13">Binds 2 Mg(2+) ion per subunit.</text>
</comment>
<feature type="active site" evidence="13">
    <location>
        <position position="139"/>
    </location>
</feature>
<dbReference type="EMBL" id="CP003537">
    <property type="protein sequence ID" value="AGH95182.1"/>
    <property type="molecule type" value="Genomic_DNA"/>
</dbReference>
<dbReference type="SUPFAM" id="SSF53098">
    <property type="entry name" value="Ribonuclease H-like"/>
    <property type="match status" value="1"/>
</dbReference>
<evidence type="ECO:0000256" key="10">
    <source>
        <dbReference type="ARBA" id="ARBA00023172"/>
    </source>
</evidence>
<keyword evidence="8 13" id="KW-0460">Magnesium</keyword>
<dbReference type="InterPro" id="IPR012337">
    <property type="entry name" value="RNaseH-like_sf"/>
</dbReference>
<evidence type="ECO:0000256" key="13">
    <source>
        <dbReference type="HAMAP-Rule" id="MF_00034"/>
    </source>
</evidence>
<dbReference type="CDD" id="cd16962">
    <property type="entry name" value="RuvC"/>
    <property type="match status" value="1"/>
</dbReference>
<dbReference type="FunFam" id="3.30.420.10:FF:000002">
    <property type="entry name" value="Crossover junction endodeoxyribonuclease RuvC"/>
    <property type="match status" value="1"/>
</dbReference>
<dbReference type="eggNOG" id="COG0817">
    <property type="taxonomic scope" value="Bacteria"/>
</dbReference>
<dbReference type="GO" id="GO:0000287">
    <property type="term" value="F:magnesium ion binding"/>
    <property type="evidence" value="ECO:0007669"/>
    <property type="project" value="UniProtKB-UniRule"/>
</dbReference>
<evidence type="ECO:0000256" key="1">
    <source>
        <dbReference type="ARBA" id="ARBA00009518"/>
    </source>
</evidence>
<keyword evidence="10 13" id="KW-0233">DNA recombination</keyword>
<dbReference type="KEGG" id="bex:A11Q_966"/>
<dbReference type="PATRIC" id="fig|1184267.3.peg.981"/>
<evidence type="ECO:0000256" key="8">
    <source>
        <dbReference type="ARBA" id="ARBA00022842"/>
    </source>
</evidence>
<evidence type="ECO:0000256" key="11">
    <source>
        <dbReference type="ARBA" id="ARBA00023204"/>
    </source>
</evidence>
<accession>M4V715</accession>
<reference evidence="15 16" key="1">
    <citation type="journal article" date="2013" name="ISME J.">
        <title>By their genes ye shall know them: genomic signatures of predatory bacteria.</title>
        <authorList>
            <person name="Pasternak Z."/>
            <person name="Pietrokovski S."/>
            <person name="Rotem O."/>
            <person name="Gophna U."/>
            <person name="Lurie-Weinberger M.N."/>
            <person name="Jurkevitch E."/>
        </authorList>
    </citation>
    <scope>NUCLEOTIDE SEQUENCE [LARGE SCALE GENOMIC DNA]</scope>
    <source>
        <strain evidence="15 16">JSS</strain>
    </source>
</reference>
<dbReference type="GO" id="GO:0005737">
    <property type="term" value="C:cytoplasm"/>
    <property type="evidence" value="ECO:0007669"/>
    <property type="project" value="UniProtKB-SubCell"/>
</dbReference>
<dbReference type="Pfam" id="PF02075">
    <property type="entry name" value="RuvC"/>
    <property type="match status" value="1"/>
</dbReference>
<dbReference type="NCBIfam" id="TIGR00228">
    <property type="entry name" value="ruvC"/>
    <property type="match status" value="1"/>
</dbReference>
<keyword evidence="6 13" id="KW-0227">DNA damage</keyword>
<dbReference type="GO" id="GO:0006310">
    <property type="term" value="P:DNA recombination"/>
    <property type="evidence" value="ECO:0007669"/>
    <property type="project" value="UniProtKB-UniRule"/>
</dbReference>
<comment type="catalytic activity">
    <reaction evidence="12 13">
        <text>Endonucleolytic cleavage at a junction such as a reciprocal single-stranded crossover between two homologous DNA duplexes (Holliday junction).</text>
        <dbReference type="EC" id="3.1.21.10"/>
    </reaction>
</comment>
<keyword evidence="9 13" id="KW-0238">DNA-binding</keyword>
<proteinExistence type="inferred from homology"/>
<dbReference type="Proteomes" id="UP000012040">
    <property type="component" value="Chromosome"/>
</dbReference>
<keyword evidence="11 13" id="KW-0234">DNA repair</keyword>
<dbReference type="GO" id="GO:0006281">
    <property type="term" value="P:DNA repair"/>
    <property type="evidence" value="ECO:0007669"/>
    <property type="project" value="UniProtKB-UniRule"/>
</dbReference>
<evidence type="ECO:0000256" key="3">
    <source>
        <dbReference type="ARBA" id="ARBA00022722"/>
    </source>
</evidence>
<dbReference type="RefSeq" id="WP_015469672.1">
    <property type="nucleotide sequence ID" value="NC_020813.1"/>
</dbReference>
<dbReference type="Gene3D" id="3.30.420.10">
    <property type="entry name" value="Ribonuclease H-like superfamily/Ribonuclease H"/>
    <property type="match status" value="1"/>
</dbReference>
<evidence type="ECO:0000256" key="7">
    <source>
        <dbReference type="ARBA" id="ARBA00022801"/>
    </source>
</evidence>
<keyword evidence="3 13" id="KW-0540">Nuclease</keyword>
<evidence type="ECO:0000256" key="2">
    <source>
        <dbReference type="ARBA" id="ARBA00022490"/>
    </source>
</evidence>
<evidence type="ECO:0000256" key="9">
    <source>
        <dbReference type="ARBA" id="ARBA00023125"/>
    </source>
</evidence>
<dbReference type="InterPro" id="IPR002176">
    <property type="entry name" value="X-over_junc_endoDNase_RuvC"/>
</dbReference>
<dbReference type="PANTHER" id="PTHR30194">
    <property type="entry name" value="CROSSOVER JUNCTION ENDODEOXYRIBONUCLEASE RUVC"/>
    <property type="match status" value="1"/>
</dbReference>
<name>M4V715_9BACT</name>
<evidence type="ECO:0000256" key="4">
    <source>
        <dbReference type="ARBA" id="ARBA00022723"/>
    </source>
</evidence>
<gene>
    <name evidence="13" type="primary">ruvC</name>
    <name evidence="15" type="ORF">A11Q_966</name>
</gene>
<feature type="active site" evidence="13">
    <location>
        <position position="67"/>
    </location>
</feature>
<dbReference type="HOGENOM" id="CLU_091257_3_1_7"/>
<dbReference type="GO" id="GO:0048476">
    <property type="term" value="C:Holliday junction resolvase complex"/>
    <property type="evidence" value="ECO:0007669"/>
    <property type="project" value="UniProtKB-UniRule"/>
</dbReference>
<evidence type="ECO:0000256" key="5">
    <source>
        <dbReference type="ARBA" id="ARBA00022759"/>
    </source>
</evidence>
<keyword evidence="4 13" id="KW-0479">Metal-binding</keyword>
<evidence type="ECO:0000256" key="12">
    <source>
        <dbReference type="ARBA" id="ARBA00029354"/>
    </source>
</evidence>
<dbReference type="STRING" id="1184267.A11Q_966"/>
<keyword evidence="16" id="KW-1185">Reference proteome</keyword>
<organism evidence="15 16">
    <name type="scientific">Pseudobdellovibrio exovorus JSS</name>
    <dbReference type="NCBI Taxonomy" id="1184267"/>
    <lineage>
        <taxon>Bacteria</taxon>
        <taxon>Pseudomonadati</taxon>
        <taxon>Bdellovibrionota</taxon>
        <taxon>Bdellovibrionia</taxon>
        <taxon>Bdellovibrionales</taxon>
        <taxon>Pseudobdellovibrionaceae</taxon>
        <taxon>Pseudobdellovibrio</taxon>
    </lineage>
</organism>
<dbReference type="GO" id="GO:0008821">
    <property type="term" value="F:crossover junction DNA endonuclease activity"/>
    <property type="evidence" value="ECO:0007669"/>
    <property type="project" value="UniProtKB-UniRule"/>
</dbReference>
<evidence type="ECO:0000313" key="15">
    <source>
        <dbReference type="EMBL" id="AGH95182.1"/>
    </source>
</evidence>
<feature type="binding site" evidence="13">
    <location>
        <position position="67"/>
    </location>
    <ligand>
        <name>Mg(2+)</name>
        <dbReference type="ChEBI" id="CHEBI:18420"/>
        <label>2</label>
    </ligand>
</feature>
<keyword evidence="5 13" id="KW-0255">Endonuclease</keyword>
<sequence>MIILGIDPGSRFLGYGVVSVQGTKMTPIDYGVLKFDPDVPLSERLQSIGLGVRELFDRYKPEHLSLEKIFLGKNADSAFKMGHARGVVIYESLLANCKVYEYATRVVKKGITGNGGAEKEHVRLVVRNMLQIGPVKSLDASDALAMACFHATQLRMIDLKQRSKQQELA</sequence>
<dbReference type="InterPro" id="IPR036397">
    <property type="entry name" value="RNaseH_sf"/>
</dbReference>
<evidence type="ECO:0000256" key="14">
    <source>
        <dbReference type="NCBIfam" id="TIGR00228"/>
    </source>
</evidence>
<dbReference type="OrthoDB" id="9805499at2"/>
<dbReference type="AlphaFoldDB" id="M4V715"/>
<dbReference type="HAMAP" id="MF_00034">
    <property type="entry name" value="RuvC"/>
    <property type="match status" value="1"/>
</dbReference>
<feature type="binding site" evidence="13">
    <location>
        <position position="7"/>
    </location>
    <ligand>
        <name>Mg(2+)</name>
        <dbReference type="ChEBI" id="CHEBI:18420"/>
        <label>1</label>
    </ligand>
</feature>
<dbReference type="GO" id="GO:0003677">
    <property type="term" value="F:DNA binding"/>
    <property type="evidence" value="ECO:0007669"/>
    <property type="project" value="UniProtKB-KW"/>
</dbReference>
<feature type="binding site" evidence="13">
    <location>
        <position position="139"/>
    </location>
    <ligand>
        <name>Mg(2+)</name>
        <dbReference type="ChEBI" id="CHEBI:18420"/>
        <label>1</label>
    </ligand>
</feature>
<dbReference type="PANTHER" id="PTHR30194:SF3">
    <property type="entry name" value="CROSSOVER JUNCTION ENDODEOXYRIBONUCLEASE RUVC"/>
    <property type="match status" value="1"/>
</dbReference>
<feature type="active site" evidence="13">
    <location>
        <position position="7"/>
    </location>
</feature>
<comment type="subunit">
    <text evidence="13">Homodimer which binds Holliday junction (HJ) DNA. The HJ becomes 2-fold symmetrical on binding to RuvC with unstacked arms; it has a different conformation from HJ DNA in complex with RuvA. In the full resolvosome a probable DNA-RuvA(4)-RuvB(12)-RuvC(2) complex forms which resolves the HJ.</text>
</comment>
<keyword evidence="7 13" id="KW-0378">Hydrolase</keyword>